<evidence type="ECO:0000313" key="1">
    <source>
        <dbReference type="EMBL" id="RAL26265.1"/>
    </source>
</evidence>
<proteinExistence type="predicted"/>
<accession>A0A364K7I6</accession>
<dbReference type="Gene3D" id="2.130.10.10">
    <property type="entry name" value="YVTN repeat-like/Quinoprotein amine dehydrogenase"/>
    <property type="match status" value="1"/>
</dbReference>
<name>A0A364K7I6_9BACL</name>
<dbReference type="RefSeq" id="WP_113657950.1">
    <property type="nucleotide sequence ID" value="NZ_KZ845664.1"/>
</dbReference>
<evidence type="ECO:0000313" key="2">
    <source>
        <dbReference type="Proteomes" id="UP000251213"/>
    </source>
</evidence>
<reference evidence="1 2" key="2">
    <citation type="submission" date="2018-06" db="EMBL/GenBank/DDBJ databases">
        <authorList>
            <person name="Zhirakovskaya E."/>
        </authorList>
    </citation>
    <scope>NUCLEOTIDE SEQUENCE [LARGE SCALE GENOMIC DNA]</scope>
    <source>
        <strain evidence="1 2">FBKL4.011</strain>
    </source>
</reference>
<dbReference type="Proteomes" id="UP000251213">
    <property type="component" value="Unassembled WGS sequence"/>
</dbReference>
<gene>
    <name evidence="1" type="ORF">DL897_04530</name>
</gene>
<dbReference type="AlphaFoldDB" id="A0A364K7I6"/>
<protein>
    <submittedName>
        <fullName evidence="1">Uncharacterized protein</fullName>
    </submittedName>
</protein>
<reference evidence="1 2" key="1">
    <citation type="submission" date="2018-06" db="EMBL/GenBank/DDBJ databases">
        <title>Thermoflavimicrobium daqus sp. nov., a thermophilic microbe isolated from Moutai-flavour Daqu.</title>
        <authorList>
            <person name="Wang X."/>
            <person name="Zhou H."/>
        </authorList>
    </citation>
    <scope>NUCLEOTIDE SEQUENCE [LARGE SCALE GENOMIC DNA]</scope>
    <source>
        <strain evidence="1 2">FBKL4.011</strain>
    </source>
</reference>
<organism evidence="1 2">
    <name type="scientific">Thermoflavimicrobium daqui</name>
    <dbReference type="NCBI Taxonomy" id="2137476"/>
    <lineage>
        <taxon>Bacteria</taxon>
        <taxon>Bacillati</taxon>
        <taxon>Bacillota</taxon>
        <taxon>Bacilli</taxon>
        <taxon>Bacillales</taxon>
        <taxon>Thermoactinomycetaceae</taxon>
        <taxon>Thermoflavimicrobium</taxon>
    </lineage>
</organism>
<dbReference type="OrthoDB" id="2988536at2"/>
<comment type="caution">
    <text evidence="1">The sequence shown here is derived from an EMBL/GenBank/DDBJ whole genome shotgun (WGS) entry which is preliminary data.</text>
</comment>
<keyword evidence="2" id="KW-1185">Reference proteome</keyword>
<dbReference type="EMBL" id="QJKK01000002">
    <property type="protein sequence ID" value="RAL26265.1"/>
    <property type="molecule type" value="Genomic_DNA"/>
</dbReference>
<dbReference type="InterPro" id="IPR011044">
    <property type="entry name" value="Quino_amine_DH_bsu"/>
</dbReference>
<sequence length="331" mass="39067">MKREKYLLHLFCLILIVFCISDCVKVEKAVNLTQGNFGVIYTHANKEDSELVILDRSGKRVDAHQFHEMGMFQIEKGKEKRLVLPVRFGDKMFYIHRDGQVLWNKTHAYPLDVKEDKQIRITTFNSAYDWGTLQIELPGKTYRLKQLGFLRTTTYDDKYIYAFVDFPEAKKAKLIVVRRDNGKKQEEIPMPILHANDMKMIHGHLLISSNDNHFLLDIHTKNWKLNKINLPFAQTQYILPAQEYIYVTYRGKKKVTKLNPKTFQVVTTNEVRYPIYKAEMDQKNLYILSQLEHPSYAGVVSIYDLKTWILKKQFFLPQVREMQVQDFTVFS</sequence>
<dbReference type="InterPro" id="IPR015943">
    <property type="entry name" value="WD40/YVTN_repeat-like_dom_sf"/>
</dbReference>
<dbReference type="SUPFAM" id="SSF50969">
    <property type="entry name" value="YVTN repeat-like/Quinoprotein amine dehydrogenase"/>
    <property type="match status" value="1"/>
</dbReference>